<name>A0A9X4KCP0_9BACL</name>
<gene>
    <name evidence="1" type="ORF">OMP38_00960</name>
</gene>
<dbReference type="RefSeq" id="WP_277563507.1">
    <property type="nucleotide sequence ID" value="NZ_JAPDHZ010000002.1"/>
</dbReference>
<reference evidence="1 2" key="1">
    <citation type="submission" date="2022-10" db="EMBL/GenBank/DDBJ databases">
        <title>Comparative genomic analysis of Cohnella hashimotonis sp. nov., isolated from the International Space Station.</title>
        <authorList>
            <person name="Simpson A."/>
            <person name="Venkateswaran K."/>
        </authorList>
    </citation>
    <scope>NUCLEOTIDE SEQUENCE [LARGE SCALE GENOMIC DNA]</scope>
    <source>
        <strain evidence="1 2">DSM 18997</strain>
    </source>
</reference>
<proteinExistence type="predicted"/>
<dbReference type="Pfam" id="PF14395">
    <property type="entry name" value="COOH-NH2_lig"/>
    <property type="match status" value="1"/>
</dbReference>
<sequence>MDIAIGEPDEGGARSLAEAASAFAARWAEEAAGGTPEALIGADPEFVMLTGAGRVVPASRYFGPGERTGSDSVVVRGVQRWPLAELRPRPSRDPAALAQRIRRLLQEASARTAGAGLRWRAGAAPVKGLPLGGHLHFSGIALTAERLRALDNALALPLRLLEPNGAGRRRPRYGALGDVRTKSHGGFEYRTPPSWLVSPRLALGVLSLAKLAVEHSRELRGSRPLDDDALRDAFYEGRLAPLRRAAATVRGALESLPAYARHGEAIGFLFDAIEAGKVWDESEDIRRRWRILE</sequence>
<protein>
    <recommendedName>
        <fullName evidence="3">PhiEco32-like amidoligase-type 2 protein</fullName>
    </recommendedName>
</protein>
<dbReference type="InterPro" id="IPR025681">
    <property type="entry name" value="COOH-NH2_lig"/>
</dbReference>
<comment type="caution">
    <text evidence="1">The sequence shown here is derived from an EMBL/GenBank/DDBJ whole genome shotgun (WGS) entry which is preliminary data.</text>
</comment>
<evidence type="ECO:0008006" key="3">
    <source>
        <dbReference type="Google" id="ProtNLM"/>
    </source>
</evidence>
<dbReference type="Proteomes" id="UP001153387">
    <property type="component" value="Unassembled WGS sequence"/>
</dbReference>
<dbReference type="AlphaFoldDB" id="A0A9X4KCP0"/>
<accession>A0A9X4KCP0</accession>
<dbReference type="EMBL" id="JAPDHZ010000002">
    <property type="protein sequence ID" value="MDG0789581.1"/>
    <property type="molecule type" value="Genomic_DNA"/>
</dbReference>
<organism evidence="1 2">
    <name type="scientific">Cohnella ginsengisoli</name>
    <dbReference type="NCBI Taxonomy" id="425004"/>
    <lineage>
        <taxon>Bacteria</taxon>
        <taxon>Bacillati</taxon>
        <taxon>Bacillota</taxon>
        <taxon>Bacilli</taxon>
        <taxon>Bacillales</taxon>
        <taxon>Paenibacillaceae</taxon>
        <taxon>Cohnella</taxon>
    </lineage>
</organism>
<evidence type="ECO:0000313" key="2">
    <source>
        <dbReference type="Proteomes" id="UP001153387"/>
    </source>
</evidence>
<evidence type="ECO:0000313" key="1">
    <source>
        <dbReference type="EMBL" id="MDG0789581.1"/>
    </source>
</evidence>
<keyword evidence="2" id="KW-1185">Reference proteome</keyword>